<dbReference type="AlphaFoldDB" id="J9G5G8"/>
<gene>
    <name evidence="1" type="ORF">EVA_09413</name>
</gene>
<comment type="caution">
    <text evidence="1">The sequence shown here is derived from an EMBL/GenBank/DDBJ whole genome shotgun (WGS) entry which is preliminary data.</text>
</comment>
<organism evidence="1">
    <name type="scientific">gut metagenome</name>
    <dbReference type="NCBI Taxonomy" id="749906"/>
    <lineage>
        <taxon>unclassified sequences</taxon>
        <taxon>metagenomes</taxon>
        <taxon>organismal metagenomes</taxon>
    </lineage>
</organism>
<feature type="non-terminal residue" evidence="1">
    <location>
        <position position="1"/>
    </location>
</feature>
<proteinExistence type="predicted"/>
<reference evidence="1" key="1">
    <citation type="journal article" date="2012" name="PLoS ONE">
        <title>Gene sets for utilization of primary and secondary nutrition supplies in the distal gut of endangered iberian lynx.</title>
        <authorList>
            <person name="Alcaide M."/>
            <person name="Messina E."/>
            <person name="Richter M."/>
            <person name="Bargiela R."/>
            <person name="Peplies J."/>
            <person name="Huws S.A."/>
            <person name="Newbold C.J."/>
            <person name="Golyshin P.N."/>
            <person name="Simon M.A."/>
            <person name="Lopez G."/>
            <person name="Yakimov M.M."/>
            <person name="Ferrer M."/>
        </authorList>
    </citation>
    <scope>NUCLEOTIDE SEQUENCE</scope>
</reference>
<sequence length="37" mass="4118">PPGVWAGEVHEMVAPVTFKTIPAEVNIIFWIRAKEIA</sequence>
<protein>
    <submittedName>
        <fullName evidence="1">Uncharacterized protein</fullName>
    </submittedName>
</protein>
<name>J9G5G8_9ZZZZ</name>
<dbReference type="EMBL" id="AMCI01002530">
    <property type="protein sequence ID" value="EJX02482.1"/>
    <property type="molecule type" value="Genomic_DNA"/>
</dbReference>
<evidence type="ECO:0000313" key="1">
    <source>
        <dbReference type="EMBL" id="EJX02482.1"/>
    </source>
</evidence>
<accession>J9G5G8</accession>